<dbReference type="KEGG" id="emx:FKV68_19435"/>
<keyword evidence="3 5" id="KW-0238">DNA-binding</keyword>
<dbReference type="InterPro" id="IPR038488">
    <property type="entry name" value="Integrase_DNA-bd_sf"/>
</dbReference>
<dbReference type="Pfam" id="PF00589">
    <property type="entry name" value="Phage_integrase"/>
    <property type="match status" value="1"/>
</dbReference>
<reference evidence="8 9" key="1">
    <citation type="submission" date="2019-06" db="EMBL/GenBank/DDBJ databases">
        <title>Complete genome sequence of Ensifer mexicanus ITTG R7 isolated from nodules of Acacia angustissima (Mill.) Kuntze.</title>
        <authorList>
            <person name="Rincon-Rosales R."/>
            <person name="Rogel M.A."/>
            <person name="Guerrero G."/>
            <person name="Rincon-Molina C.I."/>
            <person name="Lopez-Lopez A."/>
            <person name="Martinez-Romero E."/>
        </authorList>
    </citation>
    <scope>NUCLEOTIDE SEQUENCE [LARGE SCALE GENOMIC DNA]</scope>
    <source>
        <strain evidence="8 9">ITTG R7</strain>
    </source>
</reference>
<dbReference type="InterPro" id="IPR013762">
    <property type="entry name" value="Integrase-like_cat_sf"/>
</dbReference>
<protein>
    <submittedName>
        <fullName evidence="8">DUF4102 domain-containing protein</fullName>
    </submittedName>
</protein>
<feature type="domain" description="Core-binding (CB)" evidence="7">
    <location>
        <begin position="109"/>
        <end position="190"/>
    </location>
</feature>
<dbReference type="PROSITE" id="PS51900">
    <property type="entry name" value="CB"/>
    <property type="match status" value="1"/>
</dbReference>
<dbReference type="InterPro" id="IPR011010">
    <property type="entry name" value="DNA_brk_join_enz"/>
</dbReference>
<comment type="similarity">
    <text evidence="1">Belongs to the 'phage' integrase family.</text>
</comment>
<dbReference type="EMBL" id="CP041238">
    <property type="protein sequence ID" value="QLL63868.1"/>
    <property type="molecule type" value="Genomic_DNA"/>
</dbReference>
<evidence type="ECO:0000256" key="3">
    <source>
        <dbReference type="ARBA" id="ARBA00023125"/>
    </source>
</evidence>
<feature type="domain" description="Tyr recombinase" evidence="6">
    <location>
        <begin position="216"/>
        <end position="391"/>
    </location>
</feature>
<dbReference type="Pfam" id="PF13356">
    <property type="entry name" value="Arm-DNA-bind_3"/>
    <property type="match status" value="1"/>
</dbReference>
<keyword evidence="4" id="KW-0233">DNA recombination</keyword>
<evidence type="ECO:0000259" key="7">
    <source>
        <dbReference type="PROSITE" id="PS51900"/>
    </source>
</evidence>
<keyword evidence="2" id="KW-0229">DNA integration</keyword>
<dbReference type="PANTHER" id="PTHR30629">
    <property type="entry name" value="PROPHAGE INTEGRASE"/>
    <property type="match status" value="1"/>
</dbReference>
<dbReference type="InterPro" id="IPR044068">
    <property type="entry name" value="CB"/>
</dbReference>
<evidence type="ECO:0000259" key="6">
    <source>
        <dbReference type="PROSITE" id="PS51898"/>
    </source>
</evidence>
<dbReference type="InterPro" id="IPR010998">
    <property type="entry name" value="Integrase_recombinase_N"/>
</dbReference>
<evidence type="ECO:0000256" key="1">
    <source>
        <dbReference type="ARBA" id="ARBA00008857"/>
    </source>
</evidence>
<evidence type="ECO:0000256" key="2">
    <source>
        <dbReference type="ARBA" id="ARBA00022908"/>
    </source>
</evidence>
<dbReference type="InterPro" id="IPR002104">
    <property type="entry name" value="Integrase_catalytic"/>
</dbReference>
<dbReference type="GO" id="GO:0003677">
    <property type="term" value="F:DNA binding"/>
    <property type="evidence" value="ECO:0007669"/>
    <property type="project" value="UniProtKB-UniRule"/>
</dbReference>
<dbReference type="PROSITE" id="PS51898">
    <property type="entry name" value="TYR_RECOMBINASE"/>
    <property type="match status" value="1"/>
</dbReference>
<name>A0A859R2I9_9HYPH</name>
<dbReference type="Pfam" id="PF22022">
    <property type="entry name" value="Phage_int_M"/>
    <property type="match status" value="1"/>
</dbReference>
<dbReference type="CDD" id="cd00801">
    <property type="entry name" value="INT_P4_C"/>
    <property type="match status" value="1"/>
</dbReference>
<dbReference type="Gene3D" id="1.10.150.130">
    <property type="match status" value="1"/>
</dbReference>
<dbReference type="Proteomes" id="UP000510721">
    <property type="component" value="Chromosome"/>
</dbReference>
<gene>
    <name evidence="8" type="ORF">FKV68_19435</name>
</gene>
<dbReference type="InterPro" id="IPR050808">
    <property type="entry name" value="Phage_Integrase"/>
</dbReference>
<keyword evidence="9" id="KW-1185">Reference proteome</keyword>
<dbReference type="SUPFAM" id="SSF56349">
    <property type="entry name" value="DNA breaking-rejoining enzymes"/>
    <property type="match status" value="1"/>
</dbReference>
<evidence type="ECO:0000313" key="8">
    <source>
        <dbReference type="EMBL" id="QLL63868.1"/>
    </source>
</evidence>
<dbReference type="InterPro" id="IPR025166">
    <property type="entry name" value="Integrase_DNA_bind_dom"/>
</dbReference>
<dbReference type="InterPro" id="IPR053876">
    <property type="entry name" value="Phage_int_M"/>
</dbReference>
<organism evidence="8 9">
    <name type="scientific">Sinorhizobium mexicanum</name>
    <dbReference type="NCBI Taxonomy" id="375549"/>
    <lineage>
        <taxon>Bacteria</taxon>
        <taxon>Pseudomonadati</taxon>
        <taxon>Pseudomonadota</taxon>
        <taxon>Alphaproteobacteria</taxon>
        <taxon>Hyphomicrobiales</taxon>
        <taxon>Rhizobiaceae</taxon>
        <taxon>Sinorhizobium/Ensifer group</taxon>
        <taxon>Sinorhizobium</taxon>
    </lineage>
</organism>
<dbReference type="PANTHER" id="PTHR30629:SF2">
    <property type="entry name" value="PROPHAGE INTEGRASE INTS-RELATED"/>
    <property type="match status" value="1"/>
</dbReference>
<dbReference type="GO" id="GO:0006310">
    <property type="term" value="P:DNA recombination"/>
    <property type="evidence" value="ECO:0007669"/>
    <property type="project" value="UniProtKB-KW"/>
</dbReference>
<sequence>MLGELWGKNVPKAKGQHREKVLSALKVKQLTAPGKYGDGNGLYLVVDKSGAKRWMLRILVNGKRTDIGLGGISLVSLAEAREKALEYRKLARAGGDPLAAKREARRVVPSFKVAAETVHEEHKAAWKNAKHTDQWINTLNQYAVPVIGDMMVDRIDTPEILRVLSPIWLKKPETARRVRQRLTTVFDWAKASGYRSGDNPVEGVTRGLPKQVERGRHHAAMAFAEVPAFIESMRGTNSSLVAKLAFELLILTATRTSEALLAKKTEIDAKGKLWIIPADRMKAKREHRVPITDRIAEILKEAATISGDSQFIFPGRSEDKPLSNMVFLEILRRMEIPVTAHGFRSAFRDWAAESTNYPREIAEMALAHTIENKVEAAYRRGDLLDKRREMMVSWEKFCLGRERDGGFQED</sequence>
<proteinExistence type="inferred from homology"/>
<evidence type="ECO:0000313" key="9">
    <source>
        <dbReference type="Proteomes" id="UP000510721"/>
    </source>
</evidence>
<evidence type="ECO:0000256" key="4">
    <source>
        <dbReference type="ARBA" id="ARBA00023172"/>
    </source>
</evidence>
<dbReference type="Gene3D" id="1.10.443.10">
    <property type="entry name" value="Intergrase catalytic core"/>
    <property type="match status" value="1"/>
</dbReference>
<evidence type="ECO:0000256" key="5">
    <source>
        <dbReference type="PROSITE-ProRule" id="PRU01248"/>
    </source>
</evidence>
<dbReference type="AlphaFoldDB" id="A0A859R2I9"/>
<accession>A0A859R2I9</accession>
<dbReference type="Gene3D" id="3.30.160.390">
    <property type="entry name" value="Integrase, DNA-binding domain"/>
    <property type="match status" value="1"/>
</dbReference>
<dbReference type="GO" id="GO:0015074">
    <property type="term" value="P:DNA integration"/>
    <property type="evidence" value="ECO:0007669"/>
    <property type="project" value="UniProtKB-KW"/>
</dbReference>